<dbReference type="InterPro" id="IPR052876">
    <property type="entry name" value="Insect_Hormone_Regulators"/>
</dbReference>
<proteinExistence type="predicted"/>
<evidence type="ECO:0008006" key="3">
    <source>
        <dbReference type="Google" id="ProtNLM"/>
    </source>
</evidence>
<dbReference type="AlphaFoldDB" id="A0A482W397"/>
<keyword evidence="2" id="KW-1185">Reference proteome</keyword>
<name>A0A482W397_ASBVE</name>
<comment type="caution">
    <text evidence="1">The sequence shown here is derived from an EMBL/GenBank/DDBJ whole genome shotgun (WGS) entry which is preliminary data.</text>
</comment>
<sequence length="154" mass="17921">MEMWKEKNFNFLDYDDLANLEENKCLDSEGCQNNFDDMTKRKSKEMEGSALITKTRLAPYYHSTRPIPCSCGIEFRLQDLGRQFYPRYLHSGVCKSDSCGGLYRCTERHYKVRVLKQRDPRIPETKSTMALPEGLRSNWQTELISVTVACECTL</sequence>
<dbReference type="PANTHER" id="PTHR39940">
    <property type="entry name" value="PROTHORACICOTROPIC HORMONE, ISOFORM F"/>
    <property type="match status" value="1"/>
</dbReference>
<evidence type="ECO:0000313" key="1">
    <source>
        <dbReference type="EMBL" id="RZC39612.1"/>
    </source>
</evidence>
<evidence type="ECO:0000313" key="2">
    <source>
        <dbReference type="Proteomes" id="UP000292052"/>
    </source>
</evidence>
<accession>A0A482W397</accession>
<dbReference type="OrthoDB" id="5950649at2759"/>
<dbReference type="Proteomes" id="UP000292052">
    <property type="component" value="Unassembled WGS sequence"/>
</dbReference>
<reference evidence="1 2" key="1">
    <citation type="submission" date="2017-03" db="EMBL/GenBank/DDBJ databases">
        <title>Genome of the blue death feigning beetle - Asbolus verrucosus.</title>
        <authorList>
            <person name="Rider S.D."/>
        </authorList>
    </citation>
    <scope>NUCLEOTIDE SEQUENCE [LARGE SCALE GENOMIC DNA]</scope>
    <source>
        <strain evidence="1">Butters</strain>
        <tissue evidence="1">Head and leg muscle</tissue>
    </source>
</reference>
<organism evidence="1 2">
    <name type="scientific">Asbolus verrucosus</name>
    <name type="common">Desert ironclad beetle</name>
    <dbReference type="NCBI Taxonomy" id="1661398"/>
    <lineage>
        <taxon>Eukaryota</taxon>
        <taxon>Metazoa</taxon>
        <taxon>Ecdysozoa</taxon>
        <taxon>Arthropoda</taxon>
        <taxon>Hexapoda</taxon>
        <taxon>Insecta</taxon>
        <taxon>Pterygota</taxon>
        <taxon>Neoptera</taxon>
        <taxon>Endopterygota</taxon>
        <taxon>Coleoptera</taxon>
        <taxon>Polyphaga</taxon>
        <taxon>Cucujiformia</taxon>
        <taxon>Tenebrionidae</taxon>
        <taxon>Pimeliinae</taxon>
        <taxon>Asbolus</taxon>
    </lineage>
</organism>
<dbReference type="SUPFAM" id="SSF57501">
    <property type="entry name" value="Cystine-knot cytokines"/>
    <property type="match status" value="1"/>
</dbReference>
<dbReference type="GO" id="GO:0005102">
    <property type="term" value="F:signaling receptor binding"/>
    <property type="evidence" value="ECO:0007669"/>
    <property type="project" value="TreeGrafter"/>
</dbReference>
<dbReference type="EMBL" id="QDEB01032591">
    <property type="protein sequence ID" value="RZC39612.1"/>
    <property type="molecule type" value="Genomic_DNA"/>
</dbReference>
<protein>
    <recommendedName>
        <fullName evidence="3">Prothoracicotropic hormone</fullName>
    </recommendedName>
</protein>
<dbReference type="PANTHER" id="PTHR39940:SF1">
    <property type="entry name" value="PROTHORACICOTROPIC HORMONE, ISOFORM F"/>
    <property type="match status" value="1"/>
</dbReference>
<dbReference type="Gene3D" id="2.10.90.10">
    <property type="entry name" value="Cystine-knot cytokines"/>
    <property type="match status" value="1"/>
</dbReference>
<gene>
    <name evidence="1" type="ORF">BDFB_000666</name>
</gene>
<dbReference type="STRING" id="1661398.A0A482W397"/>
<dbReference type="InterPro" id="IPR029034">
    <property type="entry name" value="Cystine-knot_cytokine"/>
</dbReference>